<gene>
    <name evidence="2" type="ORF">M0M42_02415</name>
</gene>
<organism evidence="2 3">
    <name type="scientific">Pseudomonas knackmussii</name>
    <dbReference type="NCBI Taxonomy" id="65741"/>
    <lineage>
        <taxon>Bacteria</taxon>
        <taxon>Pseudomonadati</taxon>
        <taxon>Pseudomonadota</taxon>
        <taxon>Gammaproteobacteria</taxon>
        <taxon>Pseudomonadales</taxon>
        <taxon>Pseudomonadaceae</taxon>
        <taxon>Pseudomonas</taxon>
    </lineage>
</organism>
<accession>A0ABY4KSW4</accession>
<evidence type="ECO:0000313" key="3">
    <source>
        <dbReference type="Proteomes" id="UP000831189"/>
    </source>
</evidence>
<proteinExistence type="predicted"/>
<keyword evidence="1" id="KW-0732">Signal</keyword>
<name>A0ABY4KSW4_9PSED</name>
<dbReference type="PROSITE" id="PS51257">
    <property type="entry name" value="PROKAR_LIPOPROTEIN"/>
    <property type="match status" value="1"/>
</dbReference>
<evidence type="ECO:0000256" key="1">
    <source>
        <dbReference type="SAM" id="SignalP"/>
    </source>
</evidence>
<dbReference type="Pfam" id="PF11659">
    <property type="entry name" value="DUF3261"/>
    <property type="match status" value="1"/>
</dbReference>
<dbReference type="EMBL" id="CP096208">
    <property type="protein sequence ID" value="UPQ83291.1"/>
    <property type="molecule type" value="Genomic_DNA"/>
</dbReference>
<protein>
    <submittedName>
        <fullName evidence="2">DUF3261 domain-containing protein</fullName>
    </submittedName>
</protein>
<keyword evidence="3" id="KW-1185">Reference proteome</keyword>
<feature type="signal peptide" evidence="1">
    <location>
        <begin position="1"/>
        <end position="24"/>
    </location>
</feature>
<sequence>MILPARYARSLALLSLALMLVACAQRMPLPSDTPRLSLPMQLHIQHDQDGTRDWLLVIQQEGRALRWSLLDPLGIPLARQLLLDGRWQADGLLPPNPQARELFAALLFALTPAEQLADLYSHAAWTLQHDGRTLVDGAAAWHVRYLKDERIELDVGPALTYRVAPIATAGVRH</sequence>
<evidence type="ECO:0000313" key="2">
    <source>
        <dbReference type="EMBL" id="UPQ83291.1"/>
    </source>
</evidence>
<feature type="chain" id="PRO_5045778805" evidence="1">
    <location>
        <begin position="25"/>
        <end position="173"/>
    </location>
</feature>
<reference evidence="2 3" key="1">
    <citation type="submission" date="2022-04" db="EMBL/GenBank/DDBJ databases">
        <title>Pseudomonas knackmussii B09-2.</title>
        <authorList>
            <person name="Deng Y."/>
        </authorList>
    </citation>
    <scope>NUCLEOTIDE SEQUENCE [LARGE SCALE GENOMIC DNA]</scope>
    <source>
        <strain evidence="2 3">B09-2</strain>
    </source>
</reference>
<dbReference type="InterPro" id="IPR021675">
    <property type="entry name" value="DUF3261"/>
</dbReference>
<dbReference type="Proteomes" id="UP000831189">
    <property type="component" value="Chromosome"/>
</dbReference>